<evidence type="ECO:0000256" key="5">
    <source>
        <dbReference type="ARBA" id="ARBA00022801"/>
    </source>
</evidence>
<dbReference type="Pfam" id="PF03734">
    <property type="entry name" value="YkuD"/>
    <property type="match status" value="1"/>
</dbReference>
<keyword evidence="12" id="KW-1185">Reference proteome</keyword>
<keyword evidence="4" id="KW-0808">Transferase</keyword>
<dbReference type="GO" id="GO:0071555">
    <property type="term" value="P:cell wall organization"/>
    <property type="evidence" value="ECO:0007669"/>
    <property type="project" value="UniProtKB-UniRule"/>
</dbReference>
<evidence type="ECO:0000256" key="2">
    <source>
        <dbReference type="ARBA" id="ARBA00005992"/>
    </source>
</evidence>
<evidence type="ECO:0000256" key="8">
    <source>
        <dbReference type="ARBA" id="ARBA00023316"/>
    </source>
</evidence>
<dbReference type="GO" id="GO:0008360">
    <property type="term" value="P:regulation of cell shape"/>
    <property type="evidence" value="ECO:0007669"/>
    <property type="project" value="UniProtKB-UniRule"/>
</dbReference>
<evidence type="ECO:0000313" key="11">
    <source>
        <dbReference type="EMBL" id="BBP45833.1"/>
    </source>
</evidence>
<dbReference type="InterPro" id="IPR038063">
    <property type="entry name" value="Transpep_catalytic_dom"/>
</dbReference>
<keyword evidence="7 9" id="KW-0573">Peptidoglycan synthesis</keyword>
<evidence type="ECO:0000256" key="3">
    <source>
        <dbReference type="ARBA" id="ARBA00022676"/>
    </source>
</evidence>
<dbReference type="Gene3D" id="2.40.440.10">
    <property type="entry name" value="L,D-transpeptidase catalytic domain-like"/>
    <property type="match status" value="1"/>
</dbReference>
<sequence length="212" mass="23656">MMLQCLIASIADQRLYLCSLNPDTQQQTLQSWPISSAKKGIGNLKNSNQTPLGWHLIRAKIGAEMPIYSVFKARRATAELCDLASADPQRDWILSRILWLSGMQKGINRLGNCDSMQRFIYIHGTNQEDLLGKPVSHGCLRMKNTHLLSLFDQLNIGCPLLISVAPIRSVLAPIVTQVASVGSNYIKQKNELNQIFNNDSLSRFMALLEVSC</sequence>
<comment type="pathway">
    <text evidence="1 9">Cell wall biogenesis; peptidoglycan biosynthesis.</text>
</comment>
<evidence type="ECO:0000259" key="10">
    <source>
        <dbReference type="PROSITE" id="PS52029"/>
    </source>
</evidence>
<dbReference type="GO" id="GO:0005576">
    <property type="term" value="C:extracellular region"/>
    <property type="evidence" value="ECO:0007669"/>
    <property type="project" value="TreeGrafter"/>
</dbReference>
<dbReference type="PROSITE" id="PS52029">
    <property type="entry name" value="LD_TPASE"/>
    <property type="match status" value="1"/>
</dbReference>
<dbReference type="GO" id="GO:0018104">
    <property type="term" value="P:peptidoglycan-protein cross-linking"/>
    <property type="evidence" value="ECO:0007669"/>
    <property type="project" value="TreeGrafter"/>
</dbReference>
<dbReference type="GO" id="GO:0071972">
    <property type="term" value="F:peptidoglycan L,D-transpeptidase activity"/>
    <property type="evidence" value="ECO:0007669"/>
    <property type="project" value="TreeGrafter"/>
</dbReference>
<evidence type="ECO:0000256" key="9">
    <source>
        <dbReference type="PROSITE-ProRule" id="PRU01373"/>
    </source>
</evidence>
<dbReference type="EMBL" id="AP021889">
    <property type="protein sequence ID" value="BBP45833.1"/>
    <property type="molecule type" value="Genomic_DNA"/>
</dbReference>
<accession>A0A6F8PUL8</accession>
<feature type="domain" description="L,D-TPase catalytic" evidence="10">
    <location>
        <begin position="4"/>
        <end position="163"/>
    </location>
</feature>
<feature type="active site" description="Nucleophile" evidence="9">
    <location>
        <position position="139"/>
    </location>
</feature>
<evidence type="ECO:0000256" key="6">
    <source>
        <dbReference type="ARBA" id="ARBA00022960"/>
    </source>
</evidence>
<feature type="active site" description="Proton donor/acceptor" evidence="9">
    <location>
        <position position="123"/>
    </location>
</feature>
<dbReference type="GO" id="GO:0016757">
    <property type="term" value="F:glycosyltransferase activity"/>
    <property type="evidence" value="ECO:0007669"/>
    <property type="project" value="UniProtKB-KW"/>
</dbReference>
<proteinExistence type="inferred from homology"/>
<keyword evidence="5" id="KW-0378">Hydrolase</keyword>
<comment type="similarity">
    <text evidence="2">Belongs to the YkuD family.</text>
</comment>
<gene>
    <name evidence="11" type="ORF">THMIRHAS_12060</name>
</gene>
<dbReference type="CDD" id="cd16913">
    <property type="entry name" value="YkuD_like"/>
    <property type="match status" value="1"/>
</dbReference>
<evidence type="ECO:0000313" key="12">
    <source>
        <dbReference type="Proteomes" id="UP000501726"/>
    </source>
</evidence>
<organism evidence="11 12">
    <name type="scientific">Thiosulfatimonas sediminis</name>
    <dbReference type="NCBI Taxonomy" id="2675054"/>
    <lineage>
        <taxon>Bacteria</taxon>
        <taxon>Pseudomonadati</taxon>
        <taxon>Pseudomonadota</taxon>
        <taxon>Gammaproteobacteria</taxon>
        <taxon>Thiotrichales</taxon>
        <taxon>Piscirickettsiaceae</taxon>
        <taxon>Thiosulfatimonas</taxon>
    </lineage>
</organism>
<dbReference type="InterPro" id="IPR050979">
    <property type="entry name" value="LD-transpeptidase"/>
</dbReference>
<dbReference type="KEGG" id="tse:THMIRHAS_12060"/>
<dbReference type="Proteomes" id="UP000501726">
    <property type="component" value="Chromosome"/>
</dbReference>
<dbReference type="UniPathway" id="UPA00219"/>
<name>A0A6F8PUL8_9GAMM</name>
<evidence type="ECO:0000256" key="4">
    <source>
        <dbReference type="ARBA" id="ARBA00022679"/>
    </source>
</evidence>
<keyword evidence="8 9" id="KW-0961">Cell wall biogenesis/degradation</keyword>
<evidence type="ECO:0000256" key="7">
    <source>
        <dbReference type="ARBA" id="ARBA00022984"/>
    </source>
</evidence>
<evidence type="ECO:0000256" key="1">
    <source>
        <dbReference type="ARBA" id="ARBA00004752"/>
    </source>
</evidence>
<dbReference type="InterPro" id="IPR005490">
    <property type="entry name" value="LD_TPept_cat_dom"/>
</dbReference>
<keyword evidence="6 9" id="KW-0133">Cell shape</keyword>
<dbReference type="PANTHER" id="PTHR30582">
    <property type="entry name" value="L,D-TRANSPEPTIDASE"/>
    <property type="match status" value="1"/>
</dbReference>
<dbReference type="PANTHER" id="PTHR30582:SF24">
    <property type="entry name" value="L,D-TRANSPEPTIDASE ERFK_SRFK-RELATED"/>
    <property type="match status" value="1"/>
</dbReference>
<dbReference type="SUPFAM" id="SSF141523">
    <property type="entry name" value="L,D-transpeptidase catalytic domain-like"/>
    <property type="match status" value="1"/>
</dbReference>
<dbReference type="AlphaFoldDB" id="A0A6F8PUL8"/>
<protein>
    <recommendedName>
        <fullName evidence="10">L,D-TPase catalytic domain-containing protein</fullName>
    </recommendedName>
</protein>
<keyword evidence="3" id="KW-0328">Glycosyltransferase</keyword>
<reference evidence="12" key="1">
    <citation type="submission" date="2019-11" db="EMBL/GenBank/DDBJ databases">
        <title>Isolation and characterization of two novel species in the genus Thiomicrorhabdus.</title>
        <authorList>
            <person name="Mochizuki J."/>
            <person name="Kojima H."/>
            <person name="Fukui M."/>
        </authorList>
    </citation>
    <scope>NUCLEOTIDE SEQUENCE [LARGE SCALE GENOMIC DNA]</scope>
    <source>
        <strain evidence="12">aks77</strain>
    </source>
</reference>